<evidence type="ECO:0000313" key="9">
    <source>
        <dbReference type="Proteomes" id="UP000642070"/>
    </source>
</evidence>
<dbReference type="Pfam" id="PF02826">
    <property type="entry name" value="2-Hacid_dh_C"/>
    <property type="match status" value="1"/>
</dbReference>
<dbReference type="InterPro" id="IPR036291">
    <property type="entry name" value="NAD(P)-bd_dom_sf"/>
</dbReference>
<keyword evidence="2" id="KW-0028">Amino-acid biosynthesis</keyword>
<dbReference type="CDD" id="cd12169">
    <property type="entry name" value="PGDH_like_1"/>
    <property type="match status" value="1"/>
</dbReference>
<name>A0A917UF14_9ACTN</name>
<protein>
    <submittedName>
        <fullName evidence="8">2-hydroxyacid dehydrogenase</fullName>
    </submittedName>
</protein>
<evidence type="ECO:0000256" key="4">
    <source>
        <dbReference type="ARBA" id="ARBA00023027"/>
    </source>
</evidence>
<keyword evidence="4" id="KW-0520">NAD</keyword>
<feature type="domain" description="D-isomer specific 2-hydroxyacid dehydrogenase NAD-binding" evidence="7">
    <location>
        <begin position="115"/>
        <end position="284"/>
    </location>
</feature>
<dbReference type="InterPro" id="IPR029752">
    <property type="entry name" value="D-isomer_DH_CS1"/>
</dbReference>
<reference evidence="8" key="2">
    <citation type="submission" date="2020-09" db="EMBL/GenBank/DDBJ databases">
        <authorList>
            <person name="Sun Q."/>
            <person name="Ohkuma M."/>
        </authorList>
    </citation>
    <scope>NUCLEOTIDE SEQUENCE</scope>
    <source>
        <strain evidence="8">JCM 19831</strain>
    </source>
</reference>
<dbReference type="PANTHER" id="PTHR42789">
    <property type="entry name" value="D-ISOMER SPECIFIC 2-HYDROXYACID DEHYDROGENASE FAMILY PROTEIN (AFU_ORTHOLOGUE AFUA_6G10090)"/>
    <property type="match status" value="1"/>
</dbReference>
<organism evidence="8 9">
    <name type="scientific">Dactylosporangium sucinum</name>
    <dbReference type="NCBI Taxonomy" id="1424081"/>
    <lineage>
        <taxon>Bacteria</taxon>
        <taxon>Bacillati</taxon>
        <taxon>Actinomycetota</taxon>
        <taxon>Actinomycetes</taxon>
        <taxon>Micromonosporales</taxon>
        <taxon>Micromonosporaceae</taxon>
        <taxon>Dactylosporangium</taxon>
    </lineage>
</organism>
<dbReference type="EMBL" id="BMPI01000077">
    <property type="protein sequence ID" value="GGM78235.1"/>
    <property type="molecule type" value="Genomic_DNA"/>
</dbReference>
<comment type="caution">
    <text evidence="8">The sequence shown here is derived from an EMBL/GenBank/DDBJ whole genome shotgun (WGS) entry which is preliminary data.</text>
</comment>
<feature type="domain" description="D-isomer specific 2-hydroxyacid dehydrogenase catalytic" evidence="6">
    <location>
        <begin position="40"/>
        <end position="311"/>
    </location>
</feature>
<dbReference type="PROSITE" id="PS00671">
    <property type="entry name" value="D_2_HYDROXYACID_DH_3"/>
    <property type="match status" value="1"/>
</dbReference>
<evidence type="ECO:0000313" key="8">
    <source>
        <dbReference type="EMBL" id="GGM78235.1"/>
    </source>
</evidence>
<dbReference type="SUPFAM" id="SSF51735">
    <property type="entry name" value="NAD(P)-binding Rossmann-fold domains"/>
    <property type="match status" value="1"/>
</dbReference>
<evidence type="ECO:0000256" key="1">
    <source>
        <dbReference type="ARBA" id="ARBA00005854"/>
    </source>
</evidence>
<accession>A0A917UF14</accession>
<reference evidence="8" key="1">
    <citation type="journal article" date="2014" name="Int. J. Syst. Evol. Microbiol.">
        <title>Complete genome sequence of Corynebacterium casei LMG S-19264T (=DSM 44701T), isolated from a smear-ripened cheese.</title>
        <authorList>
            <consortium name="US DOE Joint Genome Institute (JGI-PGF)"/>
            <person name="Walter F."/>
            <person name="Albersmeier A."/>
            <person name="Kalinowski J."/>
            <person name="Ruckert C."/>
        </authorList>
    </citation>
    <scope>NUCLEOTIDE SEQUENCE</scope>
    <source>
        <strain evidence="8">JCM 19831</strain>
    </source>
</reference>
<dbReference type="PANTHER" id="PTHR42789:SF1">
    <property type="entry name" value="D-ISOMER SPECIFIC 2-HYDROXYACID DEHYDROGENASE FAMILY PROTEIN (AFU_ORTHOLOGUE AFUA_6G10090)"/>
    <property type="match status" value="1"/>
</dbReference>
<dbReference type="GO" id="GO:0008652">
    <property type="term" value="P:amino acid biosynthetic process"/>
    <property type="evidence" value="ECO:0007669"/>
    <property type="project" value="UniProtKB-KW"/>
</dbReference>
<dbReference type="InterPro" id="IPR029753">
    <property type="entry name" value="D-isomer_DH_CS"/>
</dbReference>
<dbReference type="Pfam" id="PF00389">
    <property type="entry name" value="2-Hacid_dh"/>
    <property type="match status" value="1"/>
</dbReference>
<dbReference type="InterPro" id="IPR050857">
    <property type="entry name" value="D-2-hydroxyacid_DH"/>
</dbReference>
<dbReference type="InterPro" id="IPR006140">
    <property type="entry name" value="D-isomer_DH_NAD-bd"/>
</dbReference>
<dbReference type="PROSITE" id="PS00065">
    <property type="entry name" value="D_2_HYDROXYACID_DH_1"/>
    <property type="match status" value="1"/>
</dbReference>
<evidence type="ECO:0000256" key="5">
    <source>
        <dbReference type="RuleBase" id="RU003719"/>
    </source>
</evidence>
<evidence type="ECO:0000259" key="7">
    <source>
        <dbReference type="Pfam" id="PF02826"/>
    </source>
</evidence>
<dbReference type="AlphaFoldDB" id="A0A917UF14"/>
<evidence type="ECO:0000259" key="6">
    <source>
        <dbReference type="Pfam" id="PF00389"/>
    </source>
</evidence>
<evidence type="ECO:0000256" key="2">
    <source>
        <dbReference type="ARBA" id="ARBA00022605"/>
    </source>
</evidence>
<evidence type="ECO:0000256" key="3">
    <source>
        <dbReference type="ARBA" id="ARBA00023002"/>
    </source>
</evidence>
<proteinExistence type="inferred from homology"/>
<dbReference type="Proteomes" id="UP000642070">
    <property type="component" value="Unassembled WGS sequence"/>
</dbReference>
<gene>
    <name evidence="8" type="primary">serA</name>
    <name evidence="8" type="ORF">GCM10007977_094680</name>
</gene>
<dbReference type="SUPFAM" id="SSF52283">
    <property type="entry name" value="Formate/glycerate dehydrogenase catalytic domain-like"/>
    <property type="match status" value="1"/>
</dbReference>
<dbReference type="GO" id="GO:0016616">
    <property type="term" value="F:oxidoreductase activity, acting on the CH-OH group of donors, NAD or NADP as acceptor"/>
    <property type="evidence" value="ECO:0007669"/>
    <property type="project" value="InterPro"/>
</dbReference>
<sequence>MGPFRLAVLDDYQGVSGEFADWSALPVRRTVFREHLGGPEDVVRALQPFDAIVAMRERTALPGEVLRALPRLRLIATTGMANAAIDLRAAAECGITVSGTTGMAGATATIEHAWALMLALARQVPHHDALVRAGGWQSVLGTTLHGKTLGIVGLGNIGRGLIPMAHALGMRVTAWSRHLAAVPPGVDAPDKAAFFAGADVLSVHIKLAPSTRHYVGAAELALVKASALLVNTSRGPIVDTGALVAALRAGRLAGAALDVFDAEPLPLDDPLRTAPNVLLSPHVGYVTRESYAQYFPQLVEDVAAFLAGQPIRVLEEAP</sequence>
<dbReference type="Gene3D" id="3.40.50.720">
    <property type="entry name" value="NAD(P)-binding Rossmann-like Domain"/>
    <property type="match status" value="2"/>
</dbReference>
<dbReference type="RefSeq" id="WP_190256632.1">
    <property type="nucleotide sequence ID" value="NZ_BMPI01000077.1"/>
</dbReference>
<dbReference type="GO" id="GO:0051287">
    <property type="term" value="F:NAD binding"/>
    <property type="evidence" value="ECO:0007669"/>
    <property type="project" value="InterPro"/>
</dbReference>
<keyword evidence="9" id="KW-1185">Reference proteome</keyword>
<keyword evidence="3 5" id="KW-0560">Oxidoreductase</keyword>
<dbReference type="InterPro" id="IPR006139">
    <property type="entry name" value="D-isomer_2_OHA_DH_cat_dom"/>
</dbReference>
<comment type="similarity">
    <text evidence="1 5">Belongs to the D-isomer specific 2-hydroxyacid dehydrogenase family.</text>
</comment>